<reference evidence="3" key="1">
    <citation type="submission" date="2023-07" db="EMBL/GenBank/DDBJ databases">
        <title>Functional and genomic diversity of the sorghum phyllosphere microbiome.</title>
        <authorList>
            <person name="Shade A."/>
        </authorList>
    </citation>
    <scope>NUCLEOTIDE SEQUENCE [LARGE SCALE GENOMIC DNA]</scope>
    <source>
        <strain evidence="3">SORGH_AS_0422</strain>
    </source>
</reference>
<gene>
    <name evidence="2" type="ORF">QE417_002556</name>
</gene>
<keyword evidence="1" id="KW-0812">Transmembrane</keyword>
<organism evidence="2 3">
    <name type="scientific">Mucilaginibacter terrae</name>
    <dbReference type="NCBI Taxonomy" id="1955052"/>
    <lineage>
        <taxon>Bacteria</taxon>
        <taxon>Pseudomonadati</taxon>
        <taxon>Bacteroidota</taxon>
        <taxon>Sphingobacteriia</taxon>
        <taxon>Sphingobacteriales</taxon>
        <taxon>Sphingobacteriaceae</taxon>
        <taxon>Mucilaginibacter</taxon>
    </lineage>
</organism>
<dbReference type="Proteomes" id="UP001258315">
    <property type="component" value="Unassembled WGS sequence"/>
</dbReference>
<dbReference type="EMBL" id="JAVLVU010000001">
    <property type="protein sequence ID" value="MDT3403484.1"/>
    <property type="molecule type" value="Genomic_DNA"/>
</dbReference>
<name>A0ABU3GUN5_9SPHI</name>
<evidence type="ECO:0000313" key="2">
    <source>
        <dbReference type="EMBL" id="MDT3403484.1"/>
    </source>
</evidence>
<evidence type="ECO:0008006" key="4">
    <source>
        <dbReference type="Google" id="ProtNLM"/>
    </source>
</evidence>
<evidence type="ECO:0000313" key="3">
    <source>
        <dbReference type="Proteomes" id="UP001258315"/>
    </source>
</evidence>
<feature type="transmembrane region" description="Helical" evidence="1">
    <location>
        <begin position="50"/>
        <end position="68"/>
    </location>
</feature>
<keyword evidence="3" id="KW-1185">Reference proteome</keyword>
<protein>
    <recommendedName>
        <fullName evidence="4">Outer membrane lipoprotein carrier protein LolA</fullName>
    </recommendedName>
</protein>
<sequence length="267" mass="30074">MMTRDKSAMDVCDSPLERGGGVCPSSVQVKRAKHTPAHAQPYAPPLKRGIGSLIAFLITLFFAPSLYAQKVDADLLRIKQRMDSVAKFTATVTLDLDVPFIQMPTKKAQVSYAKGKRMQFTSKDFVMLPKRGLDFSLSEIFKYPFITVDRGAEKRNGKMLKVLNVIPTDAKSDLVLVTLYMDAKAARIMESEINTRKDGSYSLLMQYDGAKEILPDYVEASFAIERLKIPFNFMGKDTKIDRKKMRGMDTKTGKIKMKMSDYKISLI</sequence>
<accession>A0ABU3GUN5</accession>
<dbReference type="RefSeq" id="WP_311950500.1">
    <property type="nucleotide sequence ID" value="NZ_JAVLVU010000001.1"/>
</dbReference>
<evidence type="ECO:0000256" key="1">
    <source>
        <dbReference type="SAM" id="Phobius"/>
    </source>
</evidence>
<comment type="caution">
    <text evidence="2">The sequence shown here is derived from an EMBL/GenBank/DDBJ whole genome shotgun (WGS) entry which is preliminary data.</text>
</comment>
<proteinExistence type="predicted"/>
<keyword evidence="1" id="KW-1133">Transmembrane helix</keyword>
<keyword evidence="1" id="KW-0472">Membrane</keyword>